<evidence type="ECO:0008006" key="3">
    <source>
        <dbReference type="Google" id="ProtNLM"/>
    </source>
</evidence>
<dbReference type="KEGG" id="rga:RGR602_PB00025"/>
<dbReference type="EMBL" id="CP006879">
    <property type="protein sequence ID" value="AJD43567.1"/>
    <property type="molecule type" value="Genomic_DNA"/>
</dbReference>
<dbReference type="Gene3D" id="1.25.10.10">
    <property type="entry name" value="Leucine-rich Repeat Variant"/>
    <property type="match status" value="1"/>
</dbReference>
<keyword evidence="2" id="KW-1185">Reference proteome</keyword>
<proteinExistence type="predicted"/>
<evidence type="ECO:0000313" key="2">
    <source>
        <dbReference type="Proteomes" id="UP000031368"/>
    </source>
</evidence>
<dbReference type="AlphaFoldDB" id="A0A0B4XAL4"/>
<keyword evidence="1" id="KW-0614">Plasmid</keyword>
<dbReference type="HOGENOM" id="CLU_956036_0_0_5"/>
<gene>
    <name evidence="1" type="ORF">RGR602_PB00025</name>
</gene>
<dbReference type="SUPFAM" id="SSF48371">
    <property type="entry name" value="ARM repeat"/>
    <property type="match status" value="1"/>
</dbReference>
<dbReference type="InterPro" id="IPR016024">
    <property type="entry name" value="ARM-type_fold"/>
</dbReference>
<dbReference type="RefSeq" id="WP_166677336.1">
    <property type="nucleotide sequence ID" value="NZ_CP006879.1"/>
</dbReference>
<protein>
    <recommendedName>
        <fullName evidence="3">HEAT repeat-containing protein</fullName>
    </recommendedName>
</protein>
<dbReference type="Pfam" id="PF13646">
    <property type="entry name" value="HEAT_2"/>
    <property type="match status" value="1"/>
</dbReference>
<organism evidence="1 2">
    <name type="scientific">Rhizobium gallicum bv. gallicum R602sp</name>
    <dbReference type="NCBI Taxonomy" id="1041138"/>
    <lineage>
        <taxon>Bacteria</taxon>
        <taxon>Pseudomonadati</taxon>
        <taxon>Pseudomonadota</taxon>
        <taxon>Alphaproteobacteria</taxon>
        <taxon>Hyphomicrobiales</taxon>
        <taxon>Rhizobiaceae</taxon>
        <taxon>Rhizobium/Agrobacterium group</taxon>
        <taxon>Rhizobium</taxon>
    </lineage>
</organism>
<dbReference type="Proteomes" id="UP000031368">
    <property type="component" value="Plasmid pRgalR602b"/>
</dbReference>
<name>A0A0B4XAL4_9HYPH</name>
<evidence type="ECO:0000313" key="1">
    <source>
        <dbReference type="EMBL" id="AJD43567.1"/>
    </source>
</evidence>
<reference evidence="1 2" key="1">
    <citation type="submission" date="2013-11" db="EMBL/GenBank/DDBJ databases">
        <title>Complete genome sequence of Rhizobium gallicum bv. gallicum R602.</title>
        <authorList>
            <person name="Bustos P."/>
            <person name="Santamaria R.I."/>
            <person name="Lozano L."/>
            <person name="Acosta J.L."/>
            <person name="Ormeno-Orrillo E."/>
            <person name="Rogel M.A."/>
            <person name="Romero D."/>
            <person name="Cevallos M.A."/>
            <person name="Martinez-Romero E."/>
            <person name="Gonzalez V."/>
        </authorList>
    </citation>
    <scope>NUCLEOTIDE SEQUENCE [LARGE SCALE GENOMIC DNA]</scope>
    <source>
        <strain evidence="1 2">R602</strain>
        <plasmid evidence="1 2">pRgalR602b</plasmid>
    </source>
</reference>
<accession>A0A0B4XAL4</accession>
<geneLocation type="plasmid" evidence="1 2">
    <name>pRgalR602b</name>
</geneLocation>
<sequence>MDIKDYRQEQQDHVVRAKEAGYSHTVPQDIPAKGAADSDARAQAICRLELNSRNLGERIPYLLDLLGRKTETVAVRRAALDMLTTAEFVGGAFLDFRPQVIEAMRALAEDKSPVLRQKALEYLAQENDDYARDILTEALNTPENAPVGQAKAVQLLGLDDHANAADLVRNQFEQLSPAAREEAVHLLGTDPKSVPLLSNLVKDKTVGEKLRRVTAAGLKAIDSERFAQTARDVLADRSDSATFKAAIVGMAQTMSPVHALDTVIDAAQRHTKSKTLKDAARRYFAAPRKPE</sequence>
<dbReference type="InterPro" id="IPR011989">
    <property type="entry name" value="ARM-like"/>
</dbReference>